<dbReference type="SUPFAM" id="SSF56935">
    <property type="entry name" value="Porins"/>
    <property type="match status" value="1"/>
</dbReference>
<dbReference type="PANTHER" id="PTHR32552">
    <property type="entry name" value="FERRICHROME IRON RECEPTOR-RELATED"/>
    <property type="match status" value="1"/>
</dbReference>
<keyword evidence="2" id="KW-0813">Transport</keyword>
<keyword evidence="17" id="KW-1185">Reference proteome</keyword>
<dbReference type="GO" id="GO:0009279">
    <property type="term" value="C:cell outer membrane"/>
    <property type="evidence" value="ECO:0007669"/>
    <property type="project" value="UniProtKB-SubCell"/>
</dbReference>
<dbReference type="PANTHER" id="PTHR32552:SF68">
    <property type="entry name" value="FERRICHROME OUTER MEMBRANE TRANSPORTER_PHAGE RECEPTOR"/>
    <property type="match status" value="1"/>
</dbReference>
<dbReference type="Gene3D" id="2.40.170.20">
    <property type="entry name" value="TonB-dependent receptor, beta-barrel domain"/>
    <property type="match status" value="1"/>
</dbReference>
<evidence type="ECO:0000256" key="1">
    <source>
        <dbReference type="ARBA" id="ARBA00004571"/>
    </source>
</evidence>
<keyword evidence="6" id="KW-0732">Signal</keyword>
<evidence type="ECO:0000313" key="16">
    <source>
        <dbReference type="EMBL" id="RXK53839.1"/>
    </source>
</evidence>
<keyword evidence="7" id="KW-0408">Iron</keyword>
<dbReference type="Gene3D" id="2.170.130.10">
    <property type="entry name" value="TonB-dependent receptor, plug domain"/>
    <property type="match status" value="1"/>
</dbReference>
<dbReference type="InterPro" id="IPR037066">
    <property type="entry name" value="Plug_dom_sf"/>
</dbReference>
<evidence type="ECO:0000256" key="5">
    <source>
        <dbReference type="ARBA" id="ARBA00022692"/>
    </source>
</evidence>
<evidence type="ECO:0000256" key="11">
    <source>
        <dbReference type="ARBA" id="ARBA00023237"/>
    </source>
</evidence>
<dbReference type="InterPro" id="IPR000531">
    <property type="entry name" value="Beta-barrel_TonB"/>
</dbReference>
<evidence type="ECO:0000256" key="6">
    <source>
        <dbReference type="ARBA" id="ARBA00022729"/>
    </source>
</evidence>
<dbReference type="InterPro" id="IPR039426">
    <property type="entry name" value="TonB-dep_rcpt-like"/>
</dbReference>
<evidence type="ECO:0000256" key="12">
    <source>
        <dbReference type="RuleBase" id="RU003357"/>
    </source>
</evidence>
<keyword evidence="11" id="KW-0998">Cell outer membrane</keyword>
<keyword evidence="3" id="KW-1134">Transmembrane beta strand</keyword>
<keyword evidence="10 12" id="KW-0472">Membrane</keyword>
<evidence type="ECO:0000259" key="15">
    <source>
        <dbReference type="Pfam" id="PF07715"/>
    </source>
</evidence>
<evidence type="ECO:0000313" key="17">
    <source>
        <dbReference type="Proteomes" id="UP000290218"/>
    </source>
</evidence>
<dbReference type="OrthoDB" id="176566at2"/>
<keyword evidence="8" id="KW-0406">Ion transport</keyword>
<name>A0A4Q1C682_9BACT</name>
<keyword evidence="4" id="KW-0410">Iron transport</keyword>
<comment type="subcellular location">
    <subcellularLocation>
        <location evidence="1">Cell outer membrane</location>
        <topology evidence="1">Multi-pass membrane protein</topology>
    </subcellularLocation>
</comment>
<evidence type="ECO:0000256" key="13">
    <source>
        <dbReference type="SAM" id="MobiDB-lite"/>
    </source>
</evidence>
<comment type="caution">
    <text evidence="16">The sequence shown here is derived from an EMBL/GenBank/DDBJ whole genome shotgun (WGS) entry which is preliminary data.</text>
</comment>
<feature type="domain" description="TonB-dependent receptor plug" evidence="15">
    <location>
        <begin position="148"/>
        <end position="249"/>
    </location>
</feature>
<keyword evidence="9 12" id="KW-0798">TonB box</keyword>
<reference evidence="16 17" key="1">
    <citation type="submission" date="2019-01" db="EMBL/GenBank/DDBJ databases">
        <title>Lacunisphaera sp. strain TWA-58.</title>
        <authorList>
            <person name="Chen W.-M."/>
        </authorList>
    </citation>
    <scope>NUCLEOTIDE SEQUENCE [LARGE SCALE GENOMIC DNA]</scope>
    <source>
        <strain evidence="16 17">TWA-58</strain>
    </source>
</reference>
<dbReference type="Proteomes" id="UP000290218">
    <property type="component" value="Unassembled WGS sequence"/>
</dbReference>
<gene>
    <name evidence="16" type="ORF">ESB00_19345</name>
</gene>
<evidence type="ECO:0000256" key="10">
    <source>
        <dbReference type="ARBA" id="ARBA00023136"/>
    </source>
</evidence>
<dbReference type="Pfam" id="PF07715">
    <property type="entry name" value="Plug"/>
    <property type="match status" value="1"/>
</dbReference>
<dbReference type="AlphaFoldDB" id="A0A4Q1C682"/>
<keyword evidence="16" id="KW-0675">Receptor</keyword>
<evidence type="ECO:0000256" key="4">
    <source>
        <dbReference type="ARBA" id="ARBA00022496"/>
    </source>
</evidence>
<keyword evidence="5" id="KW-0812">Transmembrane</keyword>
<organism evidence="16 17">
    <name type="scientific">Oleiharenicola lentus</name>
    <dbReference type="NCBI Taxonomy" id="2508720"/>
    <lineage>
        <taxon>Bacteria</taxon>
        <taxon>Pseudomonadati</taxon>
        <taxon>Verrucomicrobiota</taxon>
        <taxon>Opitutia</taxon>
        <taxon>Opitutales</taxon>
        <taxon>Opitutaceae</taxon>
        <taxon>Oleiharenicola</taxon>
    </lineage>
</organism>
<sequence length="878" mass="96789">MRLRLRALLYRLSAGLYRLRARRFCGHPRQLWECARPRKPSADAAPSPRRSFCPPMGAPRRPAKTQNHMNPALQNCQFTGRRLRLAGPVLCAALLASAGQGFAQTAPAAPASEETEVVKLPTFSVSTERDYGYRASNSIAGSRTNTPIKDLPVNIQVFTKDLMDDLGLMTQVDLEAYNGSLVNGGSDRNSNNSIQQAYNAFLFRGFQQNWGLRDGLREYDPVDLQGIARVEVVKGPVAALYGLTYPGGVMQNITKSVEMGKTFGRANVSIDSEGEYRAALDANYSGKLNEGEFGARFNGAYTQSKDQRAHSEGKVEYSQLNLAWKPLASTTIEFLMEHGYREKPNGLGFFSRGETGAAGNFADIPLQIFHPDIPWEWNWSDGANMRSLETNLYRGKITHTIGDLDLQAHWQYSDRQQIDGNGWDASGNSQSGDGWEAGGGWTTYAGQEVIEMGYSYRDWSNQMHTYGFTGVYKLDVAETKHTFAFGANAWAEKFVSRSSTQAGAANPIRLRFPVKSGIPINTSYAPPPDFHPVTDGNGYTHENNSNDYYFANWQMSAFNNRLNTNVSVNRTNVKLMQWANGQATTPGVTKQSKTSPMVGAVYKVTDAVSVFGLYSTSLFPDSGKDSRGGQFTPQVGKGLEFGAKFETADGKLSGTVTYFSILREGGSQNDPNKNNVNTDEYDRLTALGTPAALAQRDAQWSSRPLGDLIQGGEQEGKGFEVDVVYQPTKNWQVVGSFANVDHEFTKSAVAATIGQTYPQAIKTRYSLLTRYTFTEGEAKGAFVGLGLSGGSKALMDYVNFGGKDVARFEPARLNADLFAGYKFKFLGRDSWVQLNVKNLTEEDNYFGWKATGSATKLATERYEVPLPRVYRLTFGIDL</sequence>
<dbReference type="GO" id="GO:0015344">
    <property type="term" value="F:siderophore uptake transmembrane transporter activity"/>
    <property type="evidence" value="ECO:0007669"/>
    <property type="project" value="TreeGrafter"/>
</dbReference>
<comment type="similarity">
    <text evidence="12">Belongs to the TonB-dependent receptor family.</text>
</comment>
<evidence type="ECO:0000256" key="2">
    <source>
        <dbReference type="ARBA" id="ARBA00022448"/>
    </source>
</evidence>
<feature type="domain" description="TonB-dependent receptor-like beta-barrel" evidence="14">
    <location>
        <begin position="389"/>
        <end position="839"/>
    </location>
</feature>
<dbReference type="Pfam" id="PF00593">
    <property type="entry name" value="TonB_dep_Rec_b-barrel"/>
    <property type="match status" value="1"/>
</dbReference>
<dbReference type="EMBL" id="SDHX01000002">
    <property type="protein sequence ID" value="RXK53839.1"/>
    <property type="molecule type" value="Genomic_DNA"/>
</dbReference>
<evidence type="ECO:0000256" key="9">
    <source>
        <dbReference type="ARBA" id="ARBA00023077"/>
    </source>
</evidence>
<dbReference type="InterPro" id="IPR012910">
    <property type="entry name" value="Plug_dom"/>
</dbReference>
<evidence type="ECO:0000256" key="7">
    <source>
        <dbReference type="ARBA" id="ARBA00023004"/>
    </source>
</evidence>
<protein>
    <submittedName>
        <fullName evidence="16">TonB-dependent receptor</fullName>
    </submittedName>
</protein>
<dbReference type="InterPro" id="IPR036942">
    <property type="entry name" value="Beta-barrel_TonB_sf"/>
</dbReference>
<feature type="region of interest" description="Disordered" evidence="13">
    <location>
        <begin position="37"/>
        <end position="67"/>
    </location>
</feature>
<accession>A0A4Q1C682</accession>
<evidence type="ECO:0000259" key="14">
    <source>
        <dbReference type="Pfam" id="PF00593"/>
    </source>
</evidence>
<proteinExistence type="inferred from homology"/>
<evidence type="ECO:0000256" key="3">
    <source>
        <dbReference type="ARBA" id="ARBA00022452"/>
    </source>
</evidence>
<evidence type="ECO:0000256" key="8">
    <source>
        <dbReference type="ARBA" id="ARBA00023065"/>
    </source>
</evidence>